<gene>
    <name evidence="1" type="ORF">GCM10010104_35690</name>
</gene>
<dbReference type="Proteomes" id="UP001501474">
    <property type="component" value="Unassembled WGS sequence"/>
</dbReference>
<evidence type="ECO:0000313" key="1">
    <source>
        <dbReference type="EMBL" id="GAA2237635.1"/>
    </source>
</evidence>
<evidence type="ECO:0000313" key="2">
    <source>
        <dbReference type="Proteomes" id="UP001501474"/>
    </source>
</evidence>
<organism evidence="1 2">
    <name type="scientific">Streptomyces indiaensis</name>
    <dbReference type="NCBI Taxonomy" id="284033"/>
    <lineage>
        <taxon>Bacteria</taxon>
        <taxon>Bacillati</taxon>
        <taxon>Actinomycetota</taxon>
        <taxon>Actinomycetes</taxon>
        <taxon>Kitasatosporales</taxon>
        <taxon>Streptomycetaceae</taxon>
        <taxon>Streptomyces</taxon>
    </lineage>
</organism>
<keyword evidence="2" id="KW-1185">Reference proteome</keyword>
<name>A0ABN3DQJ4_9ACTN</name>
<reference evidence="1 2" key="1">
    <citation type="journal article" date="2019" name="Int. J. Syst. Evol. Microbiol.">
        <title>The Global Catalogue of Microorganisms (GCM) 10K type strain sequencing project: providing services to taxonomists for standard genome sequencing and annotation.</title>
        <authorList>
            <consortium name="The Broad Institute Genomics Platform"/>
            <consortium name="The Broad Institute Genome Sequencing Center for Infectious Disease"/>
            <person name="Wu L."/>
            <person name="Ma J."/>
        </authorList>
    </citation>
    <scope>NUCLEOTIDE SEQUENCE [LARGE SCALE GENOMIC DNA]</scope>
    <source>
        <strain evidence="1 2">JCM 3053</strain>
    </source>
</reference>
<accession>A0ABN3DQJ4</accession>
<sequence length="72" mass="8309">MYGAHERVHALACSPALRRLGLLYEESAIAWNKVPISLRQLWRQRYRWCYGTLQAVWKHRGALLGTGPAGRF</sequence>
<dbReference type="EMBL" id="BAAART010000073">
    <property type="protein sequence ID" value="GAA2237635.1"/>
    <property type="molecule type" value="Genomic_DNA"/>
</dbReference>
<protein>
    <submittedName>
        <fullName evidence="1">Uncharacterized protein</fullName>
    </submittedName>
</protein>
<proteinExistence type="predicted"/>
<comment type="caution">
    <text evidence="1">The sequence shown here is derived from an EMBL/GenBank/DDBJ whole genome shotgun (WGS) entry which is preliminary data.</text>
</comment>